<dbReference type="GO" id="GO:0046983">
    <property type="term" value="F:protein dimerization activity"/>
    <property type="evidence" value="ECO:0007669"/>
    <property type="project" value="InterPro"/>
</dbReference>
<keyword evidence="8" id="KW-1185">Reference proteome</keyword>
<proteinExistence type="inferred from homology"/>
<dbReference type="PANTHER" id="PTHR46087:SF7">
    <property type="entry name" value="CYCLIN-LIKE PROTEIN"/>
    <property type="match status" value="1"/>
</dbReference>
<evidence type="ECO:0000313" key="7">
    <source>
        <dbReference type="EMBL" id="CAA2981503.1"/>
    </source>
</evidence>
<dbReference type="GO" id="GO:0003899">
    <property type="term" value="F:DNA-directed RNA polymerase activity"/>
    <property type="evidence" value="ECO:0007669"/>
    <property type="project" value="InterPro"/>
</dbReference>
<dbReference type="PROSITE" id="PS01154">
    <property type="entry name" value="RNA_POL_L_13KD"/>
    <property type="match status" value="1"/>
</dbReference>
<dbReference type="GO" id="GO:0003677">
    <property type="term" value="F:DNA binding"/>
    <property type="evidence" value="ECO:0007669"/>
    <property type="project" value="InterPro"/>
</dbReference>
<dbReference type="InterPro" id="IPR022905">
    <property type="entry name" value="Rpo11-like"/>
</dbReference>
<evidence type="ECO:0000256" key="3">
    <source>
        <dbReference type="ARBA" id="ARBA00023163"/>
    </source>
</evidence>
<dbReference type="HAMAP" id="MF_00261">
    <property type="entry name" value="RNApol_arch_Rpo11"/>
    <property type="match status" value="1"/>
</dbReference>
<dbReference type="InterPro" id="IPR016024">
    <property type="entry name" value="ARM-type_fold"/>
</dbReference>
<keyword evidence="2" id="KW-0240">DNA-directed RNA polymerase</keyword>
<dbReference type="SUPFAM" id="SSF55257">
    <property type="entry name" value="RBP11-like subunits of RNA polymerase"/>
    <property type="match status" value="1"/>
</dbReference>
<dbReference type="InterPro" id="IPR055296">
    <property type="entry name" value="SRL2-like"/>
</dbReference>
<dbReference type="Proteomes" id="UP000594638">
    <property type="component" value="Unassembled WGS sequence"/>
</dbReference>
<dbReference type="Gene3D" id="3.30.1360.10">
    <property type="entry name" value="RNA polymerase, RBP11-like subunit"/>
    <property type="match status" value="1"/>
</dbReference>
<dbReference type="GO" id="GO:0009555">
    <property type="term" value="P:pollen development"/>
    <property type="evidence" value="ECO:0007669"/>
    <property type="project" value="EnsemblPlants"/>
</dbReference>
<feature type="domain" description="DNA-directed RNA polymerase RBP11-like dimerisation" evidence="6">
    <location>
        <begin position="31"/>
        <end position="103"/>
    </location>
</feature>
<evidence type="ECO:0000313" key="8">
    <source>
        <dbReference type="Proteomes" id="UP000594638"/>
    </source>
</evidence>
<dbReference type="EMBL" id="CACTIH010003674">
    <property type="protein sequence ID" value="CAA2981503.1"/>
    <property type="molecule type" value="Genomic_DNA"/>
</dbReference>
<organism evidence="7 8">
    <name type="scientific">Olea europaea subsp. europaea</name>
    <dbReference type="NCBI Taxonomy" id="158383"/>
    <lineage>
        <taxon>Eukaryota</taxon>
        <taxon>Viridiplantae</taxon>
        <taxon>Streptophyta</taxon>
        <taxon>Embryophyta</taxon>
        <taxon>Tracheophyta</taxon>
        <taxon>Spermatophyta</taxon>
        <taxon>Magnoliopsida</taxon>
        <taxon>eudicotyledons</taxon>
        <taxon>Gunneridae</taxon>
        <taxon>Pentapetalae</taxon>
        <taxon>asterids</taxon>
        <taxon>lamiids</taxon>
        <taxon>Lamiales</taxon>
        <taxon>Oleaceae</taxon>
        <taxon>Oleeae</taxon>
        <taxon>Olea</taxon>
    </lineage>
</organism>
<accession>A0A8S0RNJ9</accession>
<dbReference type="SUPFAM" id="SSF48371">
    <property type="entry name" value="ARM repeat"/>
    <property type="match status" value="1"/>
</dbReference>
<evidence type="ECO:0000259" key="6">
    <source>
        <dbReference type="Pfam" id="PF13656"/>
    </source>
</evidence>
<dbReference type="InterPro" id="IPR036603">
    <property type="entry name" value="RBP11-like"/>
</dbReference>
<comment type="caution">
    <text evidence="7">The sequence shown here is derived from an EMBL/GenBank/DDBJ whole genome shotgun (WGS) entry which is preliminary data.</text>
</comment>
<dbReference type="FunFam" id="3.30.1360.10:FF:000007">
    <property type="entry name" value="DNA-directed RNA polymerase II subunit RPB11-like protein"/>
    <property type="match status" value="1"/>
</dbReference>
<dbReference type="GO" id="GO:0005886">
    <property type="term" value="C:plasma membrane"/>
    <property type="evidence" value="ECO:0007669"/>
    <property type="project" value="EnsemblPlants"/>
</dbReference>
<evidence type="ECO:0000256" key="5">
    <source>
        <dbReference type="SAM" id="MobiDB-lite"/>
    </source>
</evidence>
<dbReference type="CDD" id="cd06926">
    <property type="entry name" value="RNAP_II_RPB11"/>
    <property type="match status" value="1"/>
</dbReference>
<dbReference type="OrthoDB" id="19232at2759"/>
<dbReference type="InterPro" id="IPR037685">
    <property type="entry name" value="RBP11"/>
</dbReference>
<dbReference type="InterPro" id="IPR008193">
    <property type="entry name" value="RNA_pol_Rpb11_13-16kDa_CS"/>
</dbReference>
<dbReference type="AlphaFoldDB" id="A0A8S0RNJ9"/>
<sequence>MNAPDRYERFVVPEGVAKVSYERDTKIINAASFTIEREDHTIGNILRMQLHRDENVLFAGYKLPHPLKYKIIVRIHTTSQSSPMQAYNQAINDLDKELDHLKNAFEESIRFSDGFEKNGCGGETSDDARYRYPVHLSRHPVKRYKKLLADIFPRAPGEEPNDRKISKLCEYASKNPLRIPKITTSLEQRCYRELRIDNLMYVKVIMCIYRKLFISCKQQMPLFAGSFLSIIHILLEQTRHDEMRIVGCQALFDFINNQKDATYMFNLEGLIPKLCLLAQEMGEDERVLHLRCAGLQTLSSTIWFMGEFFHISADFDNVVSAVLENCHCPDKESNYLTNSNQEEVHRVENQNSPPGAMNRAISWRKIVNERGYVTMEDTGSPRFWASVCLNNMAKLAREATTIRRVLEALFRYFDQGNLWSPDEGLALAVLMDMQSIMENSGHNTHFLLSTVIKHLDHKNVLKSPSMQVDIVQVATTLAQATKVQPSVTIVGAFSDMMRHLRKSIHCSLDDTELGEELIQWNRKFHAAVDECLVQLSYKVGDAGPILDVMSVMLESISNISVMARNTISAAFPEALFHQILVAMVSPDHETRLGAHRVFSVVLVPSSVSPPSSSTSSSTKPDDLQRTLSRTVSVFSSSAALFEKMRKEQQYSQKFPDQTFVVLNNGEVMLNGPPILKRLTSSYSRNTSTRRCSMPVSMGNLEKEPKGISLKLKSRQISLLLSSIWVQAVSNLNTPGNYEALANTYSLVILFSRNKKSSNYILIRSFQLAFSLRSISLRGGQLQPSRRRSLFTLATSMMLFISKAYNFIPLLTSAKAVLTEKTVDPFLQLVDDSKLQAKLVDPKMNTYGSKEDDENALNSLSVIKISEDQSTESFASKIVKNLEKLSNVQFFHRLICPTPFLSYIMVLHSTFEFYTQTESTNIKEQLLKDFLPDDVCPLGAQLVTETPGQIYQLDMNENEHSEKAECPMFTIDDDCPTDLLVNRTDHCSRLTIESPCLLSVDQFMDLVLESTKQVGRFSVSDPSHMAYKDMASHCEALQIEKQQVMSNFMSSQLMQENPASFSCQDDAQALNNPFYKSEFFMTPSTGTIPMTRPSEFQHQPHFFLLPTSSPYENFLKAAGS</sequence>
<protein>
    <submittedName>
        <fullName evidence="7">EFR3 homolog B-like</fullName>
    </submittedName>
</protein>
<comment type="subcellular location">
    <subcellularLocation>
        <location evidence="1">Nucleus</location>
    </subcellularLocation>
</comment>
<dbReference type="PANTHER" id="PTHR46087">
    <property type="entry name" value="PUTATIVE, EXPRESSED-RELATED"/>
    <property type="match status" value="1"/>
</dbReference>
<dbReference type="Pfam" id="PF21052">
    <property type="entry name" value="EFR3_ARM"/>
    <property type="match status" value="1"/>
</dbReference>
<feature type="compositionally biased region" description="Low complexity" evidence="5">
    <location>
        <begin position="605"/>
        <end position="618"/>
    </location>
</feature>
<evidence type="ECO:0000256" key="2">
    <source>
        <dbReference type="ARBA" id="ARBA00022478"/>
    </source>
</evidence>
<feature type="region of interest" description="Disordered" evidence="5">
    <location>
        <begin position="605"/>
        <end position="624"/>
    </location>
</feature>
<dbReference type="InterPro" id="IPR049152">
    <property type="entry name" value="EFR3-like_ARM"/>
</dbReference>
<dbReference type="GO" id="GO:0006366">
    <property type="term" value="P:transcription by RNA polymerase II"/>
    <property type="evidence" value="ECO:0007669"/>
    <property type="project" value="InterPro"/>
</dbReference>
<dbReference type="GO" id="GO:0005665">
    <property type="term" value="C:RNA polymerase II, core complex"/>
    <property type="evidence" value="ECO:0007669"/>
    <property type="project" value="InterPro"/>
</dbReference>
<keyword evidence="4" id="KW-0539">Nucleus</keyword>
<gene>
    <name evidence="7" type="ORF">OLEA9_A107115</name>
</gene>
<dbReference type="Gramene" id="OE9A107115T2">
    <property type="protein sequence ID" value="OE9A107115C2"/>
    <property type="gene ID" value="OE9A107115"/>
</dbReference>
<reference evidence="7 8" key="1">
    <citation type="submission" date="2019-12" db="EMBL/GenBank/DDBJ databases">
        <authorList>
            <person name="Alioto T."/>
            <person name="Alioto T."/>
            <person name="Gomez Garrido J."/>
        </authorList>
    </citation>
    <scope>NUCLEOTIDE SEQUENCE [LARGE SCALE GENOMIC DNA]</scope>
</reference>
<name>A0A8S0RNJ9_OLEEU</name>
<dbReference type="Pfam" id="PF13656">
    <property type="entry name" value="RNA_pol_L_2"/>
    <property type="match status" value="1"/>
</dbReference>
<evidence type="ECO:0000256" key="4">
    <source>
        <dbReference type="ARBA" id="ARBA00023242"/>
    </source>
</evidence>
<keyword evidence="3" id="KW-0804">Transcription</keyword>
<dbReference type="InterPro" id="IPR009025">
    <property type="entry name" value="RBP11-like_dimer"/>
</dbReference>
<evidence type="ECO:0000256" key="1">
    <source>
        <dbReference type="ARBA" id="ARBA00004123"/>
    </source>
</evidence>